<evidence type="ECO:0000313" key="3">
    <source>
        <dbReference type="Proteomes" id="UP001396334"/>
    </source>
</evidence>
<evidence type="ECO:0000313" key="2">
    <source>
        <dbReference type="EMBL" id="KAK9009632.1"/>
    </source>
</evidence>
<proteinExistence type="predicted"/>
<reference evidence="2 3" key="1">
    <citation type="journal article" date="2024" name="G3 (Bethesda)">
        <title>Genome assembly of Hibiscus sabdariffa L. provides insights into metabolisms of medicinal natural products.</title>
        <authorList>
            <person name="Kim T."/>
        </authorList>
    </citation>
    <scope>NUCLEOTIDE SEQUENCE [LARGE SCALE GENOMIC DNA]</scope>
    <source>
        <strain evidence="2">TK-2024</strain>
        <tissue evidence="2">Old leaves</tissue>
    </source>
</reference>
<feature type="compositionally biased region" description="Low complexity" evidence="1">
    <location>
        <begin position="32"/>
        <end position="44"/>
    </location>
</feature>
<comment type="caution">
    <text evidence="2">The sequence shown here is derived from an EMBL/GenBank/DDBJ whole genome shotgun (WGS) entry which is preliminary data.</text>
</comment>
<feature type="compositionally biased region" description="Polar residues" evidence="1">
    <location>
        <begin position="97"/>
        <end position="114"/>
    </location>
</feature>
<name>A0ABR2R9L3_9ROSI</name>
<organism evidence="2 3">
    <name type="scientific">Hibiscus sabdariffa</name>
    <name type="common">roselle</name>
    <dbReference type="NCBI Taxonomy" id="183260"/>
    <lineage>
        <taxon>Eukaryota</taxon>
        <taxon>Viridiplantae</taxon>
        <taxon>Streptophyta</taxon>
        <taxon>Embryophyta</taxon>
        <taxon>Tracheophyta</taxon>
        <taxon>Spermatophyta</taxon>
        <taxon>Magnoliopsida</taxon>
        <taxon>eudicotyledons</taxon>
        <taxon>Gunneridae</taxon>
        <taxon>Pentapetalae</taxon>
        <taxon>rosids</taxon>
        <taxon>malvids</taxon>
        <taxon>Malvales</taxon>
        <taxon>Malvaceae</taxon>
        <taxon>Malvoideae</taxon>
        <taxon>Hibiscus</taxon>
    </lineage>
</organism>
<keyword evidence="3" id="KW-1185">Reference proteome</keyword>
<gene>
    <name evidence="2" type="ORF">V6N11_036162</name>
</gene>
<dbReference type="EMBL" id="JBBPBN010000024">
    <property type="protein sequence ID" value="KAK9009632.1"/>
    <property type="molecule type" value="Genomic_DNA"/>
</dbReference>
<feature type="region of interest" description="Disordered" evidence="1">
    <location>
        <begin position="1"/>
        <end position="44"/>
    </location>
</feature>
<dbReference type="Proteomes" id="UP001396334">
    <property type="component" value="Unassembled WGS sequence"/>
</dbReference>
<feature type="compositionally biased region" description="Basic and acidic residues" evidence="1">
    <location>
        <begin position="115"/>
        <end position="127"/>
    </location>
</feature>
<protein>
    <submittedName>
        <fullName evidence="2">Uncharacterized protein</fullName>
    </submittedName>
</protein>
<feature type="compositionally biased region" description="Polar residues" evidence="1">
    <location>
        <begin position="1"/>
        <end position="14"/>
    </location>
</feature>
<accession>A0ABR2R9L3</accession>
<evidence type="ECO:0000256" key="1">
    <source>
        <dbReference type="SAM" id="MobiDB-lite"/>
    </source>
</evidence>
<sequence length="127" mass="13495">MSDVTSDSTASTPTAEVPPTTLHDPVNLRQQPPATTTAPVVNPNVTASPIIPYVESGLGDLSMVENLHERDCNPEHAATTTSDAVDMHHEAHDTTSVDRSTNACFSSTCSQHGETPSDVHEALQHPE</sequence>
<feature type="region of interest" description="Disordered" evidence="1">
    <location>
        <begin position="91"/>
        <end position="127"/>
    </location>
</feature>